<dbReference type="InterPro" id="IPR001849">
    <property type="entry name" value="PH_domain"/>
</dbReference>
<dbReference type="FunFam" id="1.10.220.150:FF:000009">
    <property type="entry name" value="stromal membrane-associated protein 1 isoform X1"/>
    <property type="match status" value="1"/>
</dbReference>
<keyword evidence="2" id="KW-0479">Metal-binding</keyword>
<dbReference type="GO" id="GO:0005096">
    <property type="term" value="F:GTPase activator activity"/>
    <property type="evidence" value="ECO:0007669"/>
    <property type="project" value="UniProtKB-KW"/>
</dbReference>
<dbReference type="InterPro" id="IPR011993">
    <property type="entry name" value="PH-like_dom_sf"/>
</dbReference>
<sequence>MGANASSHAVNNRQFSIELVTLKQGSDSVTIRIDRDDVYIKLLGGSESAFKLSSLLEDPDPSTPTHWKSVQSIARLSTAAYQRLRGRNPTLTVDYSEDLLVTFSFRVTGECPRGLLFIVAGSSAELQRVLSKGNDISTSNAHVVNPDPTLIVNGDGFKIYEWTWAYVAPPATGQTELKSIALPPTGGWKTSCYFGVYDAEEKQSQALATFDFFVSSPMPPPPTRAHSQTSSVALSGFSSRRESVVGSVEPAAISPLSPHSEGNESATSPRSSVSSPISPAAISPAGVGGHRRELSSGTGSSMLNLDEVDDEPAFRATIESLEKKTANLKHAVKKTSKQVDEYVNTARSFMHAGRSLAAAISAIPNVDVAVINLLNEVQKEVDKATEILLNQVQGTFIEQLDLLYRTQIKAAEGQKKGFDQEAKDFNASEQKYLSIKSHDKKLLEADSKWQEKKKNYELKRLDYYCHLKDLHGAHMERDLNFTFTVLAEKQMSFFKSIADKLIKKKDDLDTLSNKWKESNEKYNEEKREREERRKLIESKAQLLIDSTGTGEVLSDEENGRPLSADAAGNKFRGIRDLVQTHDSESASLGRRKKGYLFVAVAPTTGGGHQKATAGLLSWRKLWCVLSGGQLQECLLKKNQAELIHTVNLRFCTVREARNIDRRFAFELIGPHIGRRLYQASDAEDMKSWIVVIQNSIEGMLSGTSTIFENVGPDYVVPLGRASRAMTPSTENLPGGELDTQIPGRVLEIIRESDPANSVCAECGAKGPDWISINLGCILCIDCSGIHRSLGTHITKIRSLTLDTVSWTPELMAVLKNIGNAKSNSIWEATATPETKPTATDRRDLKAQYIRDKYVSRTFLDKASLQSEDSDPQKLLQKAAHDKDILAALKAMAFGADINFSNSSTHSALITALGYPSPPPPRRNSSIIQPLPLSSPSPTSSPHPISSSVKTSTSPSPRMVVAEFLLQNGAKIDAVDEVPTTAGPNVLCFDGEQTLPGVEGSVTRRMNALHFAALYHDVEAVGFLLGKGADPNIRDGLGKTPLELVEIGRRWRSKSAAASYPEPEEPSSTSDAGISCEGRLRDALAKWQNR</sequence>
<dbReference type="RefSeq" id="XP_016608178.1">
    <property type="nucleotide sequence ID" value="XM_016752715.1"/>
</dbReference>
<gene>
    <name evidence="11" type="ORF">SPPG_04481</name>
</gene>
<dbReference type="STRING" id="645134.A0A0L0HH80"/>
<evidence type="ECO:0000256" key="2">
    <source>
        <dbReference type="ARBA" id="ARBA00022723"/>
    </source>
</evidence>
<dbReference type="Pfam" id="PF13857">
    <property type="entry name" value="Ank_5"/>
    <property type="match status" value="1"/>
</dbReference>
<dbReference type="InterPro" id="IPR001164">
    <property type="entry name" value="ArfGAP_dom"/>
</dbReference>
<dbReference type="InterPro" id="IPR002110">
    <property type="entry name" value="Ankyrin_rpt"/>
</dbReference>
<dbReference type="SUPFAM" id="SSF57863">
    <property type="entry name" value="ArfGap/RecO-like zinc finger"/>
    <property type="match status" value="1"/>
</dbReference>
<dbReference type="Gene3D" id="1.25.40.20">
    <property type="entry name" value="Ankyrin repeat-containing domain"/>
    <property type="match status" value="1"/>
</dbReference>
<dbReference type="SMART" id="SM00233">
    <property type="entry name" value="PH"/>
    <property type="match status" value="1"/>
</dbReference>
<feature type="region of interest" description="Disordered" evidence="8">
    <location>
        <begin position="914"/>
        <end position="953"/>
    </location>
</feature>
<keyword evidence="5" id="KW-0040">ANK repeat</keyword>
<dbReference type="InterPro" id="IPR045258">
    <property type="entry name" value="ACAP1/2/3-like"/>
</dbReference>
<protein>
    <submittedName>
        <fullName evidence="11">Uncharacterized protein</fullName>
    </submittedName>
</protein>
<dbReference type="PRINTS" id="PR00405">
    <property type="entry name" value="REVINTRACTNG"/>
</dbReference>
<evidence type="ECO:0000256" key="3">
    <source>
        <dbReference type="ARBA" id="ARBA00022771"/>
    </source>
</evidence>
<feature type="region of interest" description="Disordered" evidence="8">
    <location>
        <begin position="1054"/>
        <end position="1075"/>
    </location>
</feature>
<evidence type="ECO:0000313" key="11">
    <source>
        <dbReference type="EMBL" id="KND00139.1"/>
    </source>
</evidence>
<dbReference type="PROSITE" id="PS50088">
    <property type="entry name" value="ANK_REPEAT"/>
    <property type="match status" value="1"/>
</dbReference>
<keyword evidence="7" id="KW-0175">Coiled coil</keyword>
<organism evidence="11 12">
    <name type="scientific">Spizellomyces punctatus (strain DAOM BR117)</name>
    <dbReference type="NCBI Taxonomy" id="645134"/>
    <lineage>
        <taxon>Eukaryota</taxon>
        <taxon>Fungi</taxon>
        <taxon>Fungi incertae sedis</taxon>
        <taxon>Chytridiomycota</taxon>
        <taxon>Chytridiomycota incertae sedis</taxon>
        <taxon>Chytridiomycetes</taxon>
        <taxon>Spizellomycetales</taxon>
        <taxon>Spizellomycetaceae</taxon>
        <taxon>Spizellomyces</taxon>
    </lineage>
</organism>
<dbReference type="SUPFAM" id="SSF50729">
    <property type="entry name" value="PH domain-like"/>
    <property type="match status" value="1"/>
</dbReference>
<evidence type="ECO:0000259" key="9">
    <source>
        <dbReference type="PROSITE" id="PS50003"/>
    </source>
</evidence>
<dbReference type="FunCoup" id="A0A0L0HH80">
    <property type="interactions" value="185"/>
</dbReference>
<keyword evidence="12" id="KW-1185">Reference proteome</keyword>
<dbReference type="InterPro" id="IPR004148">
    <property type="entry name" value="BAR_dom"/>
</dbReference>
<dbReference type="PANTHER" id="PTHR23180:SF160">
    <property type="entry name" value="ADP-RIBOSYLATION FACTOR GTPASE-ACTIVATING PROTEIN EFFECTOR PROTEIN 1"/>
    <property type="match status" value="1"/>
</dbReference>
<dbReference type="Gene3D" id="1.10.220.150">
    <property type="entry name" value="Arf GTPase activating protein"/>
    <property type="match status" value="1"/>
</dbReference>
<feature type="compositionally biased region" description="Low complexity" evidence="8">
    <location>
        <begin position="922"/>
        <end position="931"/>
    </location>
</feature>
<dbReference type="GO" id="GO:0008270">
    <property type="term" value="F:zinc ion binding"/>
    <property type="evidence" value="ECO:0007669"/>
    <property type="project" value="UniProtKB-KW"/>
</dbReference>
<dbReference type="InterPro" id="IPR037278">
    <property type="entry name" value="ARFGAP/RecO"/>
</dbReference>
<dbReference type="Pfam" id="PF16746">
    <property type="entry name" value="BAR_3"/>
    <property type="match status" value="1"/>
</dbReference>
<evidence type="ECO:0000256" key="6">
    <source>
        <dbReference type="PROSITE-ProRule" id="PRU00288"/>
    </source>
</evidence>
<dbReference type="Pfam" id="PF00169">
    <property type="entry name" value="PH"/>
    <property type="match status" value="1"/>
</dbReference>
<feature type="compositionally biased region" description="Low complexity" evidence="8">
    <location>
        <begin position="1054"/>
        <end position="1069"/>
    </location>
</feature>
<feature type="domain" description="Arf-GAP" evidence="10">
    <location>
        <begin position="743"/>
        <end position="871"/>
    </location>
</feature>
<evidence type="ECO:0000259" key="10">
    <source>
        <dbReference type="PROSITE" id="PS50115"/>
    </source>
</evidence>
<dbReference type="GeneID" id="27687926"/>
<dbReference type="PROSITE" id="PS50115">
    <property type="entry name" value="ARFGAP"/>
    <property type="match status" value="1"/>
</dbReference>
<dbReference type="PROSITE" id="PS50297">
    <property type="entry name" value="ANK_REP_REGION"/>
    <property type="match status" value="1"/>
</dbReference>
<dbReference type="SMART" id="SM00105">
    <property type="entry name" value="ArfGap"/>
    <property type="match status" value="1"/>
</dbReference>
<feature type="domain" description="PH" evidence="9">
    <location>
        <begin position="589"/>
        <end position="697"/>
    </location>
</feature>
<evidence type="ECO:0000256" key="4">
    <source>
        <dbReference type="ARBA" id="ARBA00022833"/>
    </source>
</evidence>
<name>A0A0L0HH80_SPIPD</name>
<accession>A0A0L0HH80</accession>
<dbReference type="PROSITE" id="PS50003">
    <property type="entry name" value="PH_DOMAIN"/>
    <property type="match status" value="1"/>
</dbReference>
<dbReference type="InParanoid" id="A0A0L0HH80"/>
<dbReference type="OMA" id="ERTTHEM"/>
<dbReference type="CDD" id="cd08204">
    <property type="entry name" value="ArfGap"/>
    <property type="match status" value="1"/>
</dbReference>
<feature type="compositionally biased region" description="Low complexity" evidence="8">
    <location>
        <begin position="265"/>
        <end position="285"/>
    </location>
</feature>
<keyword evidence="1" id="KW-0343">GTPase activation</keyword>
<feature type="region of interest" description="Disordered" evidence="8">
    <location>
        <begin position="250"/>
        <end position="306"/>
    </location>
</feature>
<dbReference type="Pfam" id="PF01412">
    <property type="entry name" value="ArfGap"/>
    <property type="match status" value="1"/>
</dbReference>
<feature type="repeat" description="ANK" evidence="5">
    <location>
        <begin position="1003"/>
        <end position="1035"/>
    </location>
</feature>
<keyword evidence="4" id="KW-0862">Zinc</keyword>
<dbReference type="EMBL" id="KQ257456">
    <property type="protein sequence ID" value="KND00139.1"/>
    <property type="molecule type" value="Genomic_DNA"/>
</dbReference>
<dbReference type="VEuPathDB" id="FungiDB:SPPG_04481"/>
<dbReference type="OrthoDB" id="10266696at2759"/>
<dbReference type="InterPro" id="IPR027267">
    <property type="entry name" value="AH/BAR_dom_sf"/>
</dbReference>
<proteinExistence type="predicted"/>
<feature type="coiled-coil region" evidence="7">
    <location>
        <begin position="508"/>
        <end position="539"/>
    </location>
</feature>
<evidence type="ECO:0000256" key="5">
    <source>
        <dbReference type="PROSITE-ProRule" id="PRU00023"/>
    </source>
</evidence>
<dbReference type="eggNOG" id="KOG0521">
    <property type="taxonomic scope" value="Eukaryota"/>
</dbReference>
<feature type="compositionally biased region" description="Low complexity" evidence="8">
    <location>
        <begin position="941"/>
        <end position="953"/>
    </location>
</feature>
<evidence type="ECO:0000256" key="7">
    <source>
        <dbReference type="SAM" id="Coils"/>
    </source>
</evidence>
<dbReference type="AlphaFoldDB" id="A0A0L0HH80"/>
<dbReference type="SUPFAM" id="SSF103657">
    <property type="entry name" value="BAR/IMD domain-like"/>
    <property type="match status" value="1"/>
</dbReference>
<evidence type="ECO:0000313" key="12">
    <source>
        <dbReference type="Proteomes" id="UP000053201"/>
    </source>
</evidence>
<reference evidence="11 12" key="1">
    <citation type="submission" date="2009-08" db="EMBL/GenBank/DDBJ databases">
        <title>The Genome Sequence of Spizellomyces punctatus strain DAOM BR117.</title>
        <authorList>
            <consortium name="The Broad Institute Genome Sequencing Platform"/>
            <person name="Russ C."/>
            <person name="Cuomo C."/>
            <person name="Shea T."/>
            <person name="Young S.K."/>
            <person name="Zeng Q."/>
            <person name="Koehrsen M."/>
            <person name="Haas B."/>
            <person name="Borodovsky M."/>
            <person name="Guigo R."/>
            <person name="Alvarado L."/>
            <person name="Berlin A."/>
            <person name="Bochicchio J."/>
            <person name="Borenstein D."/>
            <person name="Chapman S."/>
            <person name="Chen Z."/>
            <person name="Engels R."/>
            <person name="Freedman E."/>
            <person name="Gellesch M."/>
            <person name="Goldberg J."/>
            <person name="Griggs A."/>
            <person name="Gujja S."/>
            <person name="Heiman D."/>
            <person name="Hepburn T."/>
            <person name="Howarth C."/>
            <person name="Jen D."/>
            <person name="Larson L."/>
            <person name="Lewis B."/>
            <person name="Mehta T."/>
            <person name="Park D."/>
            <person name="Pearson M."/>
            <person name="Roberts A."/>
            <person name="Saif S."/>
            <person name="Shenoy N."/>
            <person name="Sisk P."/>
            <person name="Stolte C."/>
            <person name="Sykes S."/>
            <person name="Thomson T."/>
            <person name="Walk T."/>
            <person name="White J."/>
            <person name="Yandava C."/>
            <person name="Burger G."/>
            <person name="Gray M.W."/>
            <person name="Holland P.W.H."/>
            <person name="King N."/>
            <person name="Lang F.B.F."/>
            <person name="Roger A.J."/>
            <person name="Ruiz-Trillo I."/>
            <person name="Lander E."/>
            <person name="Nusbaum C."/>
        </authorList>
    </citation>
    <scope>NUCLEOTIDE SEQUENCE [LARGE SCALE GENOMIC DNA]</scope>
    <source>
        <strain evidence="11 12">DAOM BR117</strain>
    </source>
</reference>
<evidence type="ECO:0000256" key="8">
    <source>
        <dbReference type="SAM" id="MobiDB-lite"/>
    </source>
</evidence>
<keyword evidence="3 6" id="KW-0863">Zinc-finger</keyword>
<dbReference type="InterPro" id="IPR036770">
    <property type="entry name" value="Ankyrin_rpt-contain_sf"/>
</dbReference>
<dbReference type="Gene3D" id="2.30.29.30">
    <property type="entry name" value="Pleckstrin-homology domain (PH domain)/Phosphotyrosine-binding domain (PTB)"/>
    <property type="match status" value="1"/>
</dbReference>
<dbReference type="SUPFAM" id="SSF48403">
    <property type="entry name" value="Ankyrin repeat"/>
    <property type="match status" value="1"/>
</dbReference>
<dbReference type="Proteomes" id="UP000053201">
    <property type="component" value="Unassembled WGS sequence"/>
</dbReference>
<dbReference type="Gene3D" id="1.20.1270.60">
    <property type="entry name" value="Arfaptin homology (AH) domain/BAR domain"/>
    <property type="match status" value="1"/>
</dbReference>
<dbReference type="InterPro" id="IPR038508">
    <property type="entry name" value="ArfGAP_dom_sf"/>
</dbReference>
<dbReference type="GO" id="GO:0005737">
    <property type="term" value="C:cytoplasm"/>
    <property type="evidence" value="ECO:0007669"/>
    <property type="project" value="InterPro"/>
</dbReference>
<evidence type="ECO:0000256" key="1">
    <source>
        <dbReference type="ARBA" id="ARBA00022468"/>
    </source>
</evidence>
<dbReference type="PANTHER" id="PTHR23180">
    <property type="entry name" value="CENTAURIN/ARF"/>
    <property type="match status" value="1"/>
</dbReference>